<dbReference type="Pfam" id="PF00481">
    <property type="entry name" value="PP2C"/>
    <property type="match status" value="1"/>
</dbReference>
<dbReference type="PANTHER" id="PTHR47992">
    <property type="entry name" value="PROTEIN PHOSPHATASE"/>
    <property type="match status" value="1"/>
</dbReference>
<name>A0A8S1J2I7_9CHLO</name>
<dbReference type="Proteomes" id="UP000708148">
    <property type="component" value="Unassembled WGS sequence"/>
</dbReference>
<organism evidence="2 3">
    <name type="scientific">Ostreobium quekettii</name>
    <dbReference type="NCBI Taxonomy" id="121088"/>
    <lineage>
        <taxon>Eukaryota</taxon>
        <taxon>Viridiplantae</taxon>
        <taxon>Chlorophyta</taxon>
        <taxon>core chlorophytes</taxon>
        <taxon>Ulvophyceae</taxon>
        <taxon>TCBD clade</taxon>
        <taxon>Bryopsidales</taxon>
        <taxon>Ostreobineae</taxon>
        <taxon>Ostreobiaceae</taxon>
        <taxon>Ostreobium</taxon>
    </lineage>
</organism>
<dbReference type="PROSITE" id="PS51746">
    <property type="entry name" value="PPM_2"/>
    <property type="match status" value="1"/>
</dbReference>
<reference evidence="2" key="1">
    <citation type="submission" date="2020-12" db="EMBL/GenBank/DDBJ databases">
        <authorList>
            <person name="Iha C."/>
        </authorList>
    </citation>
    <scope>NUCLEOTIDE SEQUENCE</scope>
</reference>
<dbReference type="SMART" id="SM00332">
    <property type="entry name" value="PP2Cc"/>
    <property type="match status" value="1"/>
</dbReference>
<dbReference type="Gene3D" id="3.60.40.10">
    <property type="entry name" value="PPM-type phosphatase domain"/>
    <property type="match status" value="1"/>
</dbReference>
<evidence type="ECO:0000313" key="3">
    <source>
        <dbReference type="Proteomes" id="UP000708148"/>
    </source>
</evidence>
<comment type="caution">
    <text evidence="2">The sequence shown here is derived from an EMBL/GenBank/DDBJ whole genome shotgun (WGS) entry which is preliminary data.</text>
</comment>
<gene>
    <name evidence="2" type="ORF">OSTQU699_LOCUS6766</name>
</gene>
<dbReference type="GO" id="GO:0004722">
    <property type="term" value="F:protein serine/threonine phosphatase activity"/>
    <property type="evidence" value="ECO:0007669"/>
    <property type="project" value="InterPro"/>
</dbReference>
<sequence length="313" mass="33424">MGGLFSKGVPEGWTLRHGAACDIGRRSTMEDAHFVLGGAGDGATAELRGPCRGFYVVCDGHGGSDAAQFASKNLLRFFLTDSFLCGDACEALRASVLRLDAEFCKEVARGSLQHSGTTALAAAVLGCRLLVANVGDCRAVLARRGRAIELTRDHKPSLSDERRRIEQAGGYVDGEGYLCGDLGVSRALGDFHYPHLKGGVGEVGPLTAEPEVSEWEIDEDVEFVVLASDGALDSMSSQLAVDIVRVELKRHNDPDRASQAVVKYALEKGVRDNITVVTVCFKQEIAPRTASPISKINPASKSFLSLREAIEGC</sequence>
<feature type="domain" description="PPM-type phosphatase" evidence="1">
    <location>
        <begin position="16"/>
        <end position="281"/>
    </location>
</feature>
<dbReference type="InterPro" id="IPR001932">
    <property type="entry name" value="PPM-type_phosphatase-like_dom"/>
</dbReference>
<protein>
    <recommendedName>
        <fullName evidence="1">PPM-type phosphatase domain-containing protein</fullName>
    </recommendedName>
</protein>
<dbReference type="EMBL" id="CAJHUC010001528">
    <property type="protein sequence ID" value="CAD7701407.1"/>
    <property type="molecule type" value="Genomic_DNA"/>
</dbReference>
<dbReference type="AlphaFoldDB" id="A0A8S1J2I7"/>
<proteinExistence type="predicted"/>
<dbReference type="InterPro" id="IPR036457">
    <property type="entry name" value="PPM-type-like_dom_sf"/>
</dbReference>
<dbReference type="CDD" id="cd00143">
    <property type="entry name" value="PP2Cc"/>
    <property type="match status" value="1"/>
</dbReference>
<keyword evidence="3" id="KW-1185">Reference proteome</keyword>
<dbReference type="OrthoDB" id="10264738at2759"/>
<dbReference type="SMART" id="SM00331">
    <property type="entry name" value="PP2C_SIG"/>
    <property type="match status" value="1"/>
</dbReference>
<dbReference type="SUPFAM" id="SSF81606">
    <property type="entry name" value="PP2C-like"/>
    <property type="match status" value="1"/>
</dbReference>
<accession>A0A8S1J2I7</accession>
<evidence type="ECO:0000313" key="2">
    <source>
        <dbReference type="EMBL" id="CAD7701407.1"/>
    </source>
</evidence>
<dbReference type="InterPro" id="IPR015655">
    <property type="entry name" value="PP2C"/>
</dbReference>
<evidence type="ECO:0000259" key="1">
    <source>
        <dbReference type="PROSITE" id="PS51746"/>
    </source>
</evidence>